<reference evidence="5" key="1">
    <citation type="journal article" date="2019" name="Int. J. Syst. Evol. Microbiol.">
        <title>The Global Catalogue of Microorganisms (GCM) 10K type strain sequencing project: providing services to taxonomists for standard genome sequencing and annotation.</title>
        <authorList>
            <consortium name="The Broad Institute Genomics Platform"/>
            <consortium name="The Broad Institute Genome Sequencing Center for Infectious Disease"/>
            <person name="Wu L."/>
            <person name="Ma J."/>
        </authorList>
    </citation>
    <scope>NUCLEOTIDE SEQUENCE [LARGE SCALE GENOMIC DNA]</scope>
    <source>
        <strain evidence="5">CGMCC 1.13718</strain>
    </source>
</reference>
<accession>A0ABW1YH18</accession>
<dbReference type="InterPro" id="IPR020287">
    <property type="entry name" value="Tail_sheath_C"/>
</dbReference>
<dbReference type="Gene3D" id="3.40.50.11780">
    <property type="match status" value="2"/>
</dbReference>
<dbReference type="Proteomes" id="UP001596425">
    <property type="component" value="Unassembled WGS sequence"/>
</dbReference>
<dbReference type="PANTHER" id="PTHR35861">
    <property type="match status" value="1"/>
</dbReference>
<proteinExistence type="inferred from homology"/>
<comment type="caution">
    <text evidence="4">The sequence shown here is derived from an EMBL/GenBank/DDBJ whole genome shotgun (WGS) entry which is preliminary data.</text>
</comment>
<organism evidence="4 5">
    <name type="scientific">Microbulbifer taiwanensis</name>
    <dbReference type="NCBI Taxonomy" id="986746"/>
    <lineage>
        <taxon>Bacteria</taxon>
        <taxon>Pseudomonadati</taxon>
        <taxon>Pseudomonadota</taxon>
        <taxon>Gammaproteobacteria</taxon>
        <taxon>Cellvibrionales</taxon>
        <taxon>Microbulbiferaceae</taxon>
        <taxon>Microbulbifer</taxon>
    </lineage>
</organism>
<evidence type="ECO:0000256" key="1">
    <source>
        <dbReference type="ARBA" id="ARBA00008005"/>
    </source>
</evidence>
<dbReference type="RefSeq" id="WP_193193060.1">
    <property type="nucleotide sequence ID" value="NZ_JACZFR010000037.1"/>
</dbReference>
<gene>
    <name evidence="4" type="ORF">ACFQBM_00960</name>
</gene>
<evidence type="ECO:0000313" key="4">
    <source>
        <dbReference type="EMBL" id="MFC6631826.1"/>
    </source>
</evidence>
<sequence length="509" mass="54905">MANAAYHTPGVHVQEVPPAQGPIQGASTSVAAFIGITQSGPDVGTVTALTGYRAFIELFKTPDGSLPTDLGFRYLAYAVYGFFNNGGTRCYITREASSEAAQTQPGNSEAFKRWRQGVIDEVTSWLNAHDAPAPNATQKQKLSGLLSATRERLESDPQQLKQALKDWLQSLNWKAVAEEVAELVDKVLLPDLISLLQRLEVALDKVFESAEAATLSSSSIAPALALLEPYDDISMVAAPGLTGTEQWSALVQHCAKNAPNCFAILDAPAGADWQNTPPVPDEVVQNPDYAALYYPWIEVADAGGGENLTVPPSGHIAGVYARVDSERGVFKAPANESIYGALDLPVYVSDRQQQALNDGKFQNPENGINVNCIRRLNGGILIWGARTVDVDDNGQFQYVSTRRTFNYIRQSLEDGTQWAVFEPNTPALWGQITRNVTSFLTKLWQEGGLFGTTAAEAFYVKCDAETNPEDVRNAGQVVTEVGVAITKPAEFVVFKLGLTSGSATPSTSS</sequence>
<feature type="domain" description="Tail sheath protein subtilisin-like" evidence="2">
    <location>
        <begin position="231"/>
        <end position="387"/>
    </location>
</feature>
<dbReference type="Pfam" id="PF04984">
    <property type="entry name" value="Phage_sheath_1"/>
    <property type="match status" value="1"/>
</dbReference>
<dbReference type="InterPro" id="IPR035089">
    <property type="entry name" value="Phage_sheath_subtilisin"/>
</dbReference>
<evidence type="ECO:0000313" key="5">
    <source>
        <dbReference type="Proteomes" id="UP001596425"/>
    </source>
</evidence>
<dbReference type="InterPro" id="IPR052042">
    <property type="entry name" value="Tail_sheath_structural"/>
</dbReference>
<dbReference type="EMBL" id="JBHSVR010000001">
    <property type="protein sequence ID" value="MFC6631826.1"/>
    <property type="molecule type" value="Genomic_DNA"/>
</dbReference>
<comment type="similarity">
    <text evidence="1">Belongs to the myoviridae tail sheath protein family.</text>
</comment>
<feature type="domain" description="Tail sheath protein C-terminal" evidence="3">
    <location>
        <begin position="392"/>
        <end position="495"/>
    </location>
</feature>
<keyword evidence="5" id="KW-1185">Reference proteome</keyword>
<dbReference type="PANTHER" id="PTHR35861:SF1">
    <property type="entry name" value="PHAGE TAIL SHEATH PROTEIN"/>
    <property type="match status" value="1"/>
</dbReference>
<evidence type="ECO:0000259" key="3">
    <source>
        <dbReference type="Pfam" id="PF17482"/>
    </source>
</evidence>
<protein>
    <submittedName>
        <fullName evidence="4">Phage tail sheath family protein</fullName>
    </submittedName>
</protein>
<name>A0ABW1YH18_9GAMM</name>
<dbReference type="Pfam" id="PF17482">
    <property type="entry name" value="Phage_sheath_1C"/>
    <property type="match status" value="1"/>
</dbReference>
<evidence type="ECO:0000259" key="2">
    <source>
        <dbReference type="Pfam" id="PF04984"/>
    </source>
</evidence>